<keyword evidence="2" id="KW-1185">Reference proteome</keyword>
<reference evidence="2" key="1">
    <citation type="submission" date="2017-11" db="EMBL/GenBank/DDBJ databases">
        <authorList>
            <person name="Lima N.C."/>
            <person name="Parody-Merino A.M."/>
            <person name="Battley P.F."/>
            <person name="Fidler A.E."/>
            <person name="Prosdocimi F."/>
        </authorList>
    </citation>
    <scope>NUCLEOTIDE SEQUENCE [LARGE SCALE GENOMIC DNA]</scope>
</reference>
<name>A0A2I0UB75_LIMLA</name>
<accession>A0A2I0UB75</accession>
<dbReference type="GO" id="GO:0007508">
    <property type="term" value="P:larval heart development"/>
    <property type="evidence" value="ECO:0007669"/>
    <property type="project" value="TreeGrafter"/>
</dbReference>
<gene>
    <name evidence="1" type="ORF">llap_6377</name>
</gene>
<dbReference type="PANTHER" id="PTHR33395:SF22">
    <property type="entry name" value="REVERSE TRANSCRIPTASE DOMAIN-CONTAINING PROTEIN"/>
    <property type="match status" value="1"/>
</dbReference>
<dbReference type="AlphaFoldDB" id="A0A2I0UB75"/>
<evidence type="ECO:0000313" key="2">
    <source>
        <dbReference type="Proteomes" id="UP000233556"/>
    </source>
</evidence>
<dbReference type="Proteomes" id="UP000233556">
    <property type="component" value="Unassembled WGS sequence"/>
</dbReference>
<dbReference type="EMBL" id="KZ505914">
    <property type="protein sequence ID" value="PKU43319.1"/>
    <property type="molecule type" value="Genomic_DNA"/>
</dbReference>
<dbReference type="OrthoDB" id="62528at2759"/>
<dbReference type="PANTHER" id="PTHR33395">
    <property type="entry name" value="TRANSCRIPTASE, PUTATIVE-RELATED-RELATED"/>
    <property type="match status" value="1"/>
</dbReference>
<evidence type="ECO:0000313" key="1">
    <source>
        <dbReference type="EMBL" id="PKU43319.1"/>
    </source>
</evidence>
<proteinExistence type="predicted"/>
<dbReference type="GO" id="GO:0031012">
    <property type="term" value="C:extracellular matrix"/>
    <property type="evidence" value="ECO:0007669"/>
    <property type="project" value="TreeGrafter"/>
</dbReference>
<protein>
    <recommendedName>
        <fullName evidence="3">Rna-directed dna polymerase from mobile element jockey-like</fullName>
    </recommendedName>
</protein>
<dbReference type="GO" id="GO:0061343">
    <property type="term" value="P:cell adhesion involved in heart morphogenesis"/>
    <property type="evidence" value="ECO:0007669"/>
    <property type="project" value="TreeGrafter"/>
</dbReference>
<sequence length="287" mass="33311">MRGEAILGLVVTSASELIGDVKIGGSLGCSDHALVKFAVLRDLGQVKSKVRTLNFRKAKFQFFKELVNRPPWETTLRDKGAEQSWQVFKDTFHRGLESQLYPGLHQKKHGQQVKGGDSTPPFCFRETPPGVLPGVQFWTPQHRKDMDLLEHVKKRATKMIRGMEHLSYEERLRELGLFNLEKRRLWGDLIVAFQNLKGAYRKDRDKHFIRAYYDKTMGNDFKLKEGRFRLDIKKKFFTMKVVKHWNRLPREMVEAPSLETFKVRLDRALSNVIKLKMSLLNAGEIGL</sequence>
<organism evidence="1 2">
    <name type="scientific">Limosa lapponica baueri</name>
    <dbReference type="NCBI Taxonomy" id="1758121"/>
    <lineage>
        <taxon>Eukaryota</taxon>
        <taxon>Metazoa</taxon>
        <taxon>Chordata</taxon>
        <taxon>Craniata</taxon>
        <taxon>Vertebrata</taxon>
        <taxon>Euteleostomi</taxon>
        <taxon>Archelosauria</taxon>
        <taxon>Archosauria</taxon>
        <taxon>Dinosauria</taxon>
        <taxon>Saurischia</taxon>
        <taxon>Theropoda</taxon>
        <taxon>Coelurosauria</taxon>
        <taxon>Aves</taxon>
        <taxon>Neognathae</taxon>
        <taxon>Neoaves</taxon>
        <taxon>Charadriiformes</taxon>
        <taxon>Scolopacidae</taxon>
        <taxon>Limosa</taxon>
    </lineage>
</organism>
<reference evidence="2" key="2">
    <citation type="submission" date="2017-12" db="EMBL/GenBank/DDBJ databases">
        <title>Genome sequence of the Bar-tailed Godwit (Limosa lapponica baueri).</title>
        <authorList>
            <person name="Lima N.C.B."/>
            <person name="Parody-Merino A.M."/>
            <person name="Battley P.F."/>
            <person name="Fidler A.E."/>
            <person name="Prosdocimi F."/>
        </authorList>
    </citation>
    <scope>NUCLEOTIDE SEQUENCE [LARGE SCALE GENOMIC DNA]</scope>
</reference>
<evidence type="ECO:0008006" key="3">
    <source>
        <dbReference type="Google" id="ProtNLM"/>
    </source>
</evidence>